<dbReference type="InterPro" id="IPR015414">
    <property type="entry name" value="TMEM64"/>
</dbReference>
<comment type="subcellular location">
    <subcellularLocation>
        <location evidence="1 6">Cell membrane</location>
        <topology evidence="1 6">Multi-pass membrane protein</topology>
    </subcellularLocation>
</comment>
<evidence type="ECO:0000256" key="1">
    <source>
        <dbReference type="ARBA" id="ARBA00004651"/>
    </source>
</evidence>
<gene>
    <name evidence="8" type="ORF">SAMN05661091_3883</name>
</gene>
<dbReference type="PANTHER" id="PTHR12677:SF59">
    <property type="entry name" value="GOLGI APPARATUS MEMBRANE PROTEIN TVP38-RELATED"/>
    <property type="match status" value="1"/>
</dbReference>
<evidence type="ECO:0000256" key="6">
    <source>
        <dbReference type="RuleBase" id="RU366058"/>
    </source>
</evidence>
<proteinExistence type="inferred from homology"/>
<dbReference type="STRING" id="1313296.SAMN05661091_3883"/>
<dbReference type="Proteomes" id="UP000192940">
    <property type="component" value="Chromosome I"/>
</dbReference>
<feature type="transmembrane region" description="Helical" evidence="6">
    <location>
        <begin position="37"/>
        <end position="59"/>
    </location>
</feature>
<evidence type="ECO:0000313" key="9">
    <source>
        <dbReference type="Proteomes" id="UP000192940"/>
    </source>
</evidence>
<accession>A0A1X7HK73</accession>
<organism evidence="8 9">
    <name type="scientific">Paenibacillus uliginis N3/975</name>
    <dbReference type="NCBI Taxonomy" id="1313296"/>
    <lineage>
        <taxon>Bacteria</taxon>
        <taxon>Bacillati</taxon>
        <taxon>Bacillota</taxon>
        <taxon>Bacilli</taxon>
        <taxon>Bacillales</taxon>
        <taxon>Paenibacillaceae</taxon>
        <taxon>Paenibacillus</taxon>
    </lineage>
</organism>
<evidence type="ECO:0000259" key="7">
    <source>
        <dbReference type="Pfam" id="PF09335"/>
    </source>
</evidence>
<protein>
    <recommendedName>
        <fullName evidence="6">TVP38/TMEM64 family membrane protein</fullName>
    </recommendedName>
</protein>
<keyword evidence="4 6" id="KW-1133">Transmembrane helix</keyword>
<reference evidence="8 9" key="1">
    <citation type="submission" date="2017-04" db="EMBL/GenBank/DDBJ databases">
        <authorList>
            <person name="Afonso C.L."/>
            <person name="Miller P.J."/>
            <person name="Scott M.A."/>
            <person name="Spackman E."/>
            <person name="Goraichik I."/>
            <person name="Dimitrov K.M."/>
            <person name="Suarez D.L."/>
            <person name="Swayne D.E."/>
        </authorList>
    </citation>
    <scope>NUCLEOTIDE SEQUENCE [LARGE SCALE GENOMIC DNA]</scope>
    <source>
        <strain evidence="8 9">N3/975</strain>
    </source>
</reference>
<dbReference type="EMBL" id="LT840184">
    <property type="protein sequence ID" value="SMF87737.1"/>
    <property type="molecule type" value="Genomic_DNA"/>
</dbReference>
<sequence>MKKWITPVVYILALYLAFTYRDEIFDWLKTNDSMPLLFVLTTLLALFPILPYKAVIGVLGYTCGTLSGASIAWLGTTTAAVIIYAAAASVYREPGRRFLAKFRYLDSFTSAVERHPFKAIVIARLMPIVPQMAVNVYAGVASIPFWIYTTASGLGKIPAILIYAYLGSSLANNPLQFAIIAAIMMAVSVIGFVAYRMKHRKNSI</sequence>
<dbReference type="RefSeq" id="WP_208914688.1">
    <property type="nucleotide sequence ID" value="NZ_LT840184.1"/>
</dbReference>
<keyword evidence="5 6" id="KW-0472">Membrane</keyword>
<comment type="caution">
    <text evidence="6">Lacks conserved residue(s) required for the propagation of feature annotation.</text>
</comment>
<keyword evidence="2 6" id="KW-1003">Cell membrane</keyword>
<feature type="transmembrane region" description="Helical" evidence="6">
    <location>
        <begin position="71"/>
        <end position="91"/>
    </location>
</feature>
<evidence type="ECO:0000256" key="3">
    <source>
        <dbReference type="ARBA" id="ARBA00022692"/>
    </source>
</evidence>
<evidence type="ECO:0000256" key="5">
    <source>
        <dbReference type="ARBA" id="ARBA00023136"/>
    </source>
</evidence>
<dbReference type="GO" id="GO:0005886">
    <property type="term" value="C:plasma membrane"/>
    <property type="evidence" value="ECO:0007669"/>
    <property type="project" value="UniProtKB-SubCell"/>
</dbReference>
<feature type="transmembrane region" description="Helical" evidence="6">
    <location>
        <begin position="177"/>
        <end position="195"/>
    </location>
</feature>
<name>A0A1X7HK73_9BACL</name>
<evidence type="ECO:0000313" key="8">
    <source>
        <dbReference type="EMBL" id="SMF87737.1"/>
    </source>
</evidence>
<dbReference type="PANTHER" id="PTHR12677">
    <property type="entry name" value="GOLGI APPARATUS MEMBRANE PROTEIN TVP38-RELATED"/>
    <property type="match status" value="1"/>
</dbReference>
<keyword evidence="3 6" id="KW-0812">Transmembrane</keyword>
<keyword evidence="9" id="KW-1185">Reference proteome</keyword>
<dbReference type="InterPro" id="IPR032816">
    <property type="entry name" value="VTT_dom"/>
</dbReference>
<dbReference type="AlphaFoldDB" id="A0A1X7HK73"/>
<feature type="domain" description="VTT" evidence="7">
    <location>
        <begin position="50"/>
        <end position="168"/>
    </location>
</feature>
<comment type="similarity">
    <text evidence="6">Belongs to the TVP38/TMEM64 family.</text>
</comment>
<dbReference type="Pfam" id="PF09335">
    <property type="entry name" value="VTT_dom"/>
    <property type="match status" value="1"/>
</dbReference>
<evidence type="ECO:0000256" key="4">
    <source>
        <dbReference type="ARBA" id="ARBA00022989"/>
    </source>
</evidence>
<evidence type="ECO:0000256" key="2">
    <source>
        <dbReference type="ARBA" id="ARBA00022475"/>
    </source>
</evidence>